<feature type="region of interest" description="Disordered" evidence="4">
    <location>
        <begin position="1"/>
        <end position="24"/>
    </location>
</feature>
<dbReference type="AlphaFoldDB" id="A0A836C0B5"/>
<dbReference type="PROSITE" id="PS50005">
    <property type="entry name" value="TPR"/>
    <property type="match status" value="1"/>
</dbReference>
<dbReference type="Gene3D" id="3.40.50.150">
    <property type="entry name" value="Vaccinia Virus protein VP39"/>
    <property type="match status" value="1"/>
</dbReference>
<dbReference type="EMBL" id="JAEHOE010000024">
    <property type="protein sequence ID" value="KAG2495550.1"/>
    <property type="molecule type" value="Genomic_DNA"/>
</dbReference>
<reference evidence="5" key="1">
    <citation type="journal article" date="2020" name="bioRxiv">
        <title>Comparative genomics of Chlamydomonas.</title>
        <authorList>
            <person name="Craig R.J."/>
            <person name="Hasan A.R."/>
            <person name="Ness R.W."/>
            <person name="Keightley P.D."/>
        </authorList>
    </citation>
    <scope>NUCLEOTIDE SEQUENCE</scope>
    <source>
        <strain evidence="5">CCAP 11/70</strain>
    </source>
</reference>
<keyword evidence="2 3" id="KW-0802">TPR repeat</keyword>
<dbReference type="InterPro" id="IPR019734">
    <property type="entry name" value="TPR_rpt"/>
</dbReference>
<keyword evidence="6" id="KW-1185">Reference proteome</keyword>
<evidence type="ECO:0000256" key="4">
    <source>
        <dbReference type="SAM" id="MobiDB-lite"/>
    </source>
</evidence>
<gene>
    <name evidence="5" type="ORF">HYH03_006493</name>
</gene>
<dbReference type="Gene3D" id="1.25.40.10">
    <property type="entry name" value="Tetratricopeptide repeat domain"/>
    <property type="match status" value="1"/>
</dbReference>
<dbReference type="SMART" id="SM00028">
    <property type="entry name" value="TPR"/>
    <property type="match status" value="3"/>
</dbReference>
<organism evidence="5 6">
    <name type="scientific">Edaphochlamys debaryana</name>
    <dbReference type="NCBI Taxonomy" id="47281"/>
    <lineage>
        <taxon>Eukaryota</taxon>
        <taxon>Viridiplantae</taxon>
        <taxon>Chlorophyta</taxon>
        <taxon>core chlorophytes</taxon>
        <taxon>Chlorophyceae</taxon>
        <taxon>CS clade</taxon>
        <taxon>Chlamydomonadales</taxon>
        <taxon>Chlamydomonadales incertae sedis</taxon>
        <taxon>Edaphochlamys</taxon>
    </lineage>
</organism>
<protein>
    <submittedName>
        <fullName evidence="5">Uncharacterized protein</fullName>
    </submittedName>
</protein>
<dbReference type="SUPFAM" id="SSF48452">
    <property type="entry name" value="TPR-like"/>
    <property type="match status" value="1"/>
</dbReference>
<dbReference type="PANTHER" id="PTHR45586:SF1">
    <property type="entry name" value="LIPOPOLYSACCHARIDE ASSEMBLY PROTEIN B"/>
    <property type="match status" value="1"/>
</dbReference>
<feature type="region of interest" description="Disordered" evidence="4">
    <location>
        <begin position="247"/>
        <end position="281"/>
    </location>
</feature>
<sequence>MPSAAEPDAGVEAKYEEASRLHSSGADLPRAEELYRAVLAAEPRHAHAMHQLGALLTQVYGKAKFEEAHRLVHGAVQLLPACAKFRNSLGVVCQSAGRWREAADAFERANEKDPMNVAVLMNLAKALKELGRDQRAAEVYGAVTKLQPDHPTAHYRRGAILRCLRRNEEALAAFRQHLRLNAGHMASRFWVAAITGDAEAMAAAPPDMVAGLFDQYADHFDDHLVNKLQYRTPEALRDQLLASYDTSSSSSSAVQQRADGGAAASKSGSGQGPTAQAPPRWRRCVDLGCGTGLMGPLLQPYTDQMEGVDLSAGMVDQAARRGCYSRLAVAELVAFLEQEAAATAAAAAGTADPGSAAPSGSGSRSTTVPYDLLVAADVFVYIGDLAPVLRAAAKAAAPGALIAFSTEALEKAASGKVNRGLTQPQTGDGDACTSGSGSAEGAGSKEPGLRLQVTGRYAHTEGYLRDTGASAGWRLVSISQSVIRMNGGEPIWGHLCVMRLQGGGGEEA</sequence>
<dbReference type="Pfam" id="PF13489">
    <property type="entry name" value="Methyltransf_23"/>
    <property type="match status" value="1"/>
</dbReference>
<dbReference type="OrthoDB" id="3647at2759"/>
<evidence type="ECO:0000313" key="6">
    <source>
        <dbReference type="Proteomes" id="UP000612055"/>
    </source>
</evidence>
<dbReference type="InterPro" id="IPR029063">
    <property type="entry name" value="SAM-dependent_MTases_sf"/>
</dbReference>
<evidence type="ECO:0000256" key="3">
    <source>
        <dbReference type="PROSITE-ProRule" id="PRU00339"/>
    </source>
</evidence>
<feature type="compositionally biased region" description="Basic and acidic residues" evidence="4">
    <location>
        <begin position="11"/>
        <end position="20"/>
    </location>
</feature>
<feature type="region of interest" description="Disordered" evidence="4">
    <location>
        <begin position="415"/>
        <end position="450"/>
    </location>
</feature>
<accession>A0A836C0B5</accession>
<dbReference type="Pfam" id="PF14559">
    <property type="entry name" value="TPR_19"/>
    <property type="match status" value="1"/>
</dbReference>
<evidence type="ECO:0000313" key="5">
    <source>
        <dbReference type="EMBL" id="KAG2495550.1"/>
    </source>
</evidence>
<feature type="compositionally biased region" description="Low complexity" evidence="4">
    <location>
        <begin position="434"/>
        <end position="444"/>
    </location>
</feature>
<name>A0A836C0B5_9CHLO</name>
<dbReference type="SUPFAM" id="SSF53335">
    <property type="entry name" value="S-adenosyl-L-methionine-dependent methyltransferases"/>
    <property type="match status" value="1"/>
</dbReference>
<feature type="repeat" description="TPR" evidence="3">
    <location>
        <begin position="83"/>
        <end position="116"/>
    </location>
</feature>
<dbReference type="PANTHER" id="PTHR45586">
    <property type="entry name" value="TPR REPEAT-CONTAINING PROTEIN PA4667"/>
    <property type="match status" value="1"/>
</dbReference>
<dbReference type="InterPro" id="IPR051012">
    <property type="entry name" value="CellSynth/LPSAsmb/PSIAsmb"/>
</dbReference>
<evidence type="ECO:0000256" key="1">
    <source>
        <dbReference type="ARBA" id="ARBA00022737"/>
    </source>
</evidence>
<comment type="caution">
    <text evidence="5">The sequence shown here is derived from an EMBL/GenBank/DDBJ whole genome shotgun (WGS) entry which is preliminary data.</text>
</comment>
<dbReference type="Proteomes" id="UP000612055">
    <property type="component" value="Unassembled WGS sequence"/>
</dbReference>
<dbReference type="InterPro" id="IPR011990">
    <property type="entry name" value="TPR-like_helical_dom_sf"/>
</dbReference>
<evidence type="ECO:0000256" key="2">
    <source>
        <dbReference type="ARBA" id="ARBA00022803"/>
    </source>
</evidence>
<keyword evidence="1" id="KW-0677">Repeat</keyword>
<proteinExistence type="predicted"/>